<dbReference type="Pfam" id="PF07727">
    <property type="entry name" value="RVT_2"/>
    <property type="match status" value="1"/>
</dbReference>
<reference evidence="6 7" key="1">
    <citation type="submission" date="2018-09" db="EMBL/GenBank/DDBJ databases">
        <title>A high-quality reference genome of wild soybean provides a powerful tool to mine soybean genomes.</title>
        <authorList>
            <person name="Xie M."/>
            <person name="Chung C.Y.L."/>
            <person name="Li M.-W."/>
            <person name="Wong F.-L."/>
            <person name="Chan T.-F."/>
            <person name="Lam H.-M."/>
        </authorList>
    </citation>
    <scope>NUCLEOTIDE SEQUENCE [LARGE SCALE GENOMIC DNA]</scope>
    <source>
        <strain evidence="7">cv. W05</strain>
        <tissue evidence="6">Hypocotyl of etiolated seedlings</tissue>
    </source>
</reference>
<evidence type="ECO:0000256" key="2">
    <source>
        <dbReference type="SAM" id="MobiDB-lite"/>
    </source>
</evidence>
<keyword evidence="6" id="KW-0808">Transferase</keyword>
<dbReference type="GO" id="GO:0004190">
    <property type="term" value="F:aspartic-type endopeptidase activity"/>
    <property type="evidence" value="ECO:0007669"/>
    <property type="project" value="UniProtKB-KW"/>
</dbReference>
<dbReference type="GO" id="GO:0003887">
    <property type="term" value="F:DNA-directed DNA polymerase activity"/>
    <property type="evidence" value="ECO:0007669"/>
    <property type="project" value="UniProtKB-EC"/>
</dbReference>
<keyword evidence="1" id="KW-0064">Aspartyl protease</keyword>
<dbReference type="PANTHER" id="PTHR47481">
    <property type="match status" value="1"/>
</dbReference>
<sequence length="855" mass="94632">MADNNSFIPNPHEPSKPLACITFTNVTKLLPNNYPNWKQQVEALLDGYDLLQYPDGSFPAPSETILTAPTSSTPTPSEPTPTTASLPVTTQNPAYQIWRRQDRLIYGALLTTLSNEVASLVSQTKTSHDLWILLKNTYAKASRKPFLGRCQWCNIKGHVLSQCKTFQQQHPSVPPPPRNSPAHTGQVQVNTATASPSQHDFLFDSGATHHVTNDLDNLALHHPYTGPDSLFMGNGSGLNITHSGTLLLNDLSLSNALCVPSMKQKIISVSKLTQQTNSVVVFLPNSFYVKDLQTGHTTHKGSCVDGLYLWPATSPSVHTVRTESSASWHHRLGHPSSSIFKFVQKHFSLGSNKFPQSDCYSADQHAYLCLDPTTGRIYTSRHVKFVESEFPFNSLVTHASPSPEQQTGPLQLSILQPMNPPKDSSPAPSSPSITNSPYMAQSSTEPTNPTQSPPPTSQSSPQLSAPPPQTIVNPNGGGIITRSKNNIIKPIQKLNLHVQASSPIEPNTITQALRDPDWRSAMQAECDALHHNNTWDLVSRSSDQNLVGYKWVFRIKRNPDGSIDRYKARLVAKGFHQRSGWDYTETFSPVVKLVTIRIVLTLAVHQGWPIRQLDVNNAFLQGTLKEEVFMIQPPGFVNKNFPDHVCRLKKALYGLKQAPRAWYTKFRVFLLSLGFVNSTADASLFIYQKPEVTLYLLVYVDDIIMTENSSTELSKLIATLAARFLLKDLGCLSYFLGVEVIPSVAGMFLSQRKYIIDLLHKSGMTNTKPASTPLSASVQLLKDSGDLLPSPKEYRTLVGSLQYLSLTVQTSPSALTNSHSSCKIQERRIGLHSNECSDIWRALVTKESSSQRLLL</sequence>
<name>A0A445F2I6_GLYSO</name>
<dbReference type="AlphaFoldDB" id="A0A445F2I6"/>
<evidence type="ECO:0000313" key="6">
    <source>
        <dbReference type="EMBL" id="RZB42994.1"/>
    </source>
</evidence>
<dbReference type="InterPro" id="IPR043502">
    <property type="entry name" value="DNA/RNA_pol_sf"/>
</dbReference>
<dbReference type="Pfam" id="PF25597">
    <property type="entry name" value="SH3_retrovirus"/>
    <property type="match status" value="1"/>
</dbReference>
<dbReference type="PANTHER" id="PTHR47481:SF7">
    <property type="entry name" value="CCHC-TYPE DOMAIN-CONTAINING PROTEIN"/>
    <property type="match status" value="1"/>
</dbReference>
<feature type="region of interest" description="Disordered" evidence="2">
    <location>
        <begin position="167"/>
        <end position="191"/>
    </location>
</feature>
<evidence type="ECO:0000259" key="3">
    <source>
        <dbReference type="Pfam" id="PF07727"/>
    </source>
</evidence>
<dbReference type="EMBL" id="QZWG01000020">
    <property type="protein sequence ID" value="RZB42994.1"/>
    <property type="molecule type" value="Genomic_DNA"/>
</dbReference>
<dbReference type="SUPFAM" id="SSF56672">
    <property type="entry name" value="DNA/RNA polymerases"/>
    <property type="match status" value="1"/>
</dbReference>
<feature type="domain" description="Reverse transcriptase Ty1/copia-type" evidence="3">
    <location>
        <begin position="532"/>
        <end position="774"/>
    </location>
</feature>
<feature type="compositionally biased region" description="Low complexity" evidence="2">
    <location>
        <begin position="421"/>
        <end position="450"/>
    </location>
</feature>
<gene>
    <name evidence="6" type="ORF">D0Y65_053556</name>
</gene>
<dbReference type="InterPro" id="IPR057670">
    <property type="entry name" value="SH3_retrovirus"/>
</dbReference>
<evidence type="ECO:0000313" key="7">
    <source>
        <dbReference type="Proteomes" id="UP000289340"/>
    </source>
</evidence>
<dbReference type="InterPro" id="IPR013103">
    <property type="entry name" value="RVT_2"/>
</dbReference>
<accession>A0A445F2I6</accession>
<feature type="domain" description="Retrovirus-related Pol polyprotein from transposon TNT 1-94-like beta-barrel" evidence="4">
    <location>
        <begin position="202"/>
        <end position="275"/>
    </location>
</feature>
<evidence type="ECO:0000256" key="1">
    <source>
        <dbReference type="ARBA" id="ARBA00022750"/>
    </source>
</evidence>
<feature type="region of interest" description="Disordered" evidence="2">
    <location>
        <begin position="413"/>
        <end position="478"/>
    </location>
</feature>
<evidence type="ECO:0000259" key="4">
    <source>
        <dbReference type="Pfam" id="PF22936"/>
    </source>
</evidence>
<keyword evidence="1" id="KW-0378">Hydrolase</keyword>
<dbReference type="Proteomes" id="UP000289340">
    <property type="component" value="Chromosome 20"/>
</dbReference>
<dbReference type="InterPro" id="IPR054722">
    <property type="entry name" value="PolX-like_BBD"/>
</dbReference>
<evidence type="ECO:0000259" key="5">
    <source>
        <dbReference type="Pfam" id="PF25597"/>
    </source>
</evidence>
<keyword evidence="7" id="KW-1185">Reference proteome</keyword>
<dbReference type="EC" id="2.7.7.7" evidence="6"/>
<protein>
    <submittedName>
        <fullName evidence="6">Retrovirus-related Pol polyprotein from transposon RE1</fullName>
        <ecNumber evidence="6">2.7.7.7</ecNumber>
    </submittedName>
</protein>
<feature type="region of interest" description="Disordered" evidence="2">
    <location>
        <begin position="62"/>
        <end position="88"/>
    </location>
</feature>
<keyword evidence="1" id="KW-0645">Protease</keyword>
<organism evidence="6 7">
    <name type="scientific">Glycine soja</name>
    <name type="common">Wild soybean</name>
    <dbReference type="NCBI Taxonomy" id="3848"/>
    <lineage>
        <taxon>Eukaryota</taxon>
        <taxon>Viridiplantae</taxon>
        <taxon>Streptophyta</taxon>
        <taxon>Embryophyta</taxon>
        <taxon>Tracheophyta</taxon>
        <taxon>Spermatophyta</taxon>
        <taxon>Magnoliopsida</taxon>
        <taxon>eudicotyledons</taxon>
        <taxon>Gunneridae</taxon>
        <taxon>Pentapetalae</taxon>
        <taxon>rosids</taxon>
        <taxon>fabids</taxon>
        <taxon>Fabales</taxon>
        <taxon>Fabaceae</taxon>
        <taxon>Papilionoideae</taxon>
        <taxon>50 kb inversion clade</taxon>
        <taxon>NPAAA clade</taxon>
        <taxon>indigoferoid/millettioid clade</taxon>
        <taxon>Phaseoleae</taxon>
        <taxon>Glycine</taxon>
        <taxon>Glycine subgen. Soja</taxon>
    </lineage>
</organism>
<keyword evidence="6" id="KW-0548">Nucleotidyltransferase</keyword>
<feature type="compositionally biased region" description="Polar residues" evidence="2">
    <location>
        <begin position="182"/>
        <end position="191"/>
    </location>
</feature>
<feature type="compositionally biased region" description="Low complexity" evidence="2">
    <location>
        <begin position="66"/>
        <end position="87"/>
    </location>
</feature>
<proteinExistence type="predicted"/>
<feature type="domain" description="Retroviral polymerase SH3-like" evidence="5">
    <location>
        <begin position="360"/>
        <end position="394"/>
    </location>
</feature>
<dbReference type="Pfam" id="PF22936">
    <property type="entry name" value="Pol_BBD"/>
    <property type="match status" value="1"/>
</dbReference>
<comment type="caution">
    <text evidence="6">The sequence shown here is derived from an EMBL/GenBank/DDBJ whole genome shotgun (WGS) entry which is preliminary data.</text>
</comment>